<organism evidence="1 2">
    <name type="scientific">Sphagnurus paluster</name>
    <dbReference type="NCBI Taxonomy" id="117069"/>
    <lineage>
        <taxon>Eukaryota</taxon>
        <taxon>Fungi</taxon>
        <taxon>Dikarya</taxon>
        <taxon>Basidiomycota</taxon>
        <taxon>Agaricomycotina</taxon>
        <taxon>Agaricomycetes</taxon>
        <taxon>Agaricomycetidae</taxon>
        <taxon>Agaricales</taxon>
        <taxon>Tricholomatineae</taxon>
        <taxon>Lyophyllaceae</taxon>
        <taxon>Sphagnurus</taxon>
    </lineage>
</organism>
<evidence type="ECO:0000313" key="2">
    <source>
        <dbReference type="Proteomes" id="UP000717328"/>
    </source>
</evidence>
<accession>A0A9P7K6Z6</accession>
<proteinExistence type="predicted"/>
<reference evidence="1" key="1">
    <citation type="submission" date="2021-02" db="EMBL/GenBank/DDBJ databases">
        <authorList>
            <person name="Nieuwenhuis M."/>
            <person name="Van De Peppel L.J.J."/>
        </authorList>
    </citation>
    <scope>NUCLEOTIDE SEQUENCE</scope>
    <source>
        <strain evidence="1">D49</strain>
    </source>
</reference>
<protein>
    <submittedName>
        <fullName evidence="1">Uncharacterized protein</fullName>
    </submittedName>
</protein>
<dbReference type="AlphaFoldDB" id="A0A9P7K6Z6"/>
<reference evidence="1" key="2">
    <citation type="submission" date="2021-10" db="EMBL/GenBank/DDBJ databases">
        <title>Phylogenomics reveals ancestral predisposition of the termite-cultivated fungus Termitomyces towards a domesticated lifestyle.</title>
        <authorList>
            <person name="Auxier B."/>
            <person name="Grum-Grzhimaylo A."/>
            <person name="Cardenas M.E."/>
            <person name="Lodge J.D."/>
            <person name="Laessoe T."/>
            <person name="Pedersen O."/>
            <person name="Smith M.E."/>
            <person name="Kuyper T.W."/>
            <person name="Franco-Molano E.A."/>
            <person name="Baroni T.J."/>
            <person name="Aanen D.K."/>
        </authorList>
    </citation>
    <scope>NUCLEOTIDE SEQUENCE</scope>
    <source>
        <strain evidence="1">D49</strain>
    </source>
</reference>
<dbReference type="Proteomes" id="UP000717328">
    <property type="component" value="Unassembled WGS sequence"/>
</dbReference>
<keyword evidence="2" id="KW-1185">Reference proteome</keyword>
<dbReference type="OrthoDB" id="2570975at2759"/>
<name>A0A9P7K6Z6_9AGAR</name>
<gene>
    <name evidence="1" type="ORF">H0H81_005194</name>
</gene>
<comment type="caution">
    <text evidence="1">The sequence shown here is derived from an EMBL/GenBank/DDBJ whole genome shotgun (WGS) entry which is preliminary data.</text>
</comment>
<sequence length="158" mass="17323">MPDVTTAFPSYTTTVNDTVPKPIATTPAPKLHVHSTYTIHACPTRLSSATYLYRRRAELLLFPLLIAPPASLYPVPHDEDTPELTPEQWKEERCVTLEHVHRLARTETPGAACARPVAGCLCARWEVIDVAWRMLLRAIALGTGESVDGVLGPEGVEA</sequence>
<dbReference type="EMBL" id="JABCKI010005845">
    <property type="protein sequence ID" value="KAG5637261.1"/>
    <property type="molecule type" value="Genomic_DNA"/>
</dbReference>
<evidence type="ECO:0000313" key="1">
    <source>
        <dbReference type="EMBL" id="KAG5637261.1"/>
    </source>
</evidence>